<dbReference type="InterPro" id="IPR013714">
    <property type="entry name" value="Golgi_TVP15"/>
</dbReference>
<evidence type="ECO:0000256" key="5">
    <source>
        <dbReference type="SAM" id="MobiDB-lite"/>
    </source>
</evidence>
<dbReference type="Pfam" id="PF08507">
    <property type="entry name" value="COPI_assoc"/>
    <property type="match status" value="1"/>
</dbReference>
<name>A0AAV8US65_9RHOD</name>
<evidence type="ECO:0000256" key="1">
    <source>
        <dbReference type="ARBA" id="ARBA00004141"/>
    </source>
</evidence>
<feature type="compositionally biased region" description="Polar residues" evidence="5">
    <location>
        <begin position="174"/>
        <end position="185"/>
    </location>
</feature>
<feature type="compositionally biased region" description="Polar residues" evidence="5">
    <location>
        <begin position="151"/>
        <end position="163"/>
    </location>
</feature>
<organism evidence="7 8">
    <name type="scientific">Rhodosorus marinus</name>
    <dbReference type="NCBI Taxonomy" id="101924"/>
    <lineage>
        <taxon>Eukaryota</taxon>
        <taxon>Rhodophyta</taxon>
        <taxon>Stylonematophyceae</taxon>
        <taxon>Stylonematales</taxon>
        <taxon>Stylonemataceae</taxon>
        <taxon>Rhodosorus</taxon>
    </lineage>
</organism>
<accession>A0AAV8US65</accession>
<feature type="region of interest" description="Disordered" evidence="5">
    <location>
        <begin position="151"/>
        <end position="185"/>
    </location>
</feature>
<protein>
    <recommendedName>
        <fullName evidence="9">Golgi apparatus membrane protein TVP18</fullName>
    </recommendedName>
</protein>
<evidence type="ECO:0000256" key="3">
    <source>
        <dbReference type="ARBA" id="ARBA00022989"/>
    </source>
</evidence>
<dbReference type="GO" id="GO:0016020">
    <property type="term" value="C:membrane"/>
    <property type="evidence" value="ECO:0007669"/>
    <property type="project" value="UniProtKB-SubCell"/>
</dbReference>
<keyword evidence="2 6" id="KW-0812">Transmembrane</keyword>
<dbReference type="EMBL" id="JAMWBK010000006">
    <property type="protein sequence ID" value="KAJ8904321.1"/>
    <property type="molecule type" value="Genomic_DNA"/>
</dbReference>
<feature type="transmembrane region" description="Helical" evidence="6">
    <location>
        <begin position="116"/>
        <end position="141"/>
    </location>
</feature>
<evidence type="ECO:0000313" key="8">
    <source>
        <dbReference type="Proteomes" id="UP001157974"/>
    </source>
</evidence>
<evidence type="ECO:0008006" key="9">
    <source>
        <dbReference type="Google" id="ProtNLM"/>
    </source>
</evidence>
<keyword evidence="8" id="KW-1185">Reference proteome</keyword>
<evidence type="ECO:0000256" key="6">
    <source>
        <dbReference type="SAM" id="Phobius"/>
    </source>
</evidence>
<feature type="transmembrane region" description="Helical" evidence="6">
    <location>
        <begin position="48"/>
        <end position="67"/>
    </location>
</feature>
<keyword evidence="3 6" id="KW-1133">Transmembrane helix</keyword>
<feature type="transmembrane region" description="Helical" evidence="6">
    <location>
        <begin position="88"/>
        <end position="110"/>
    </location>
</feature>
<reference evidence="7 8" key="1">
    <citation type="journal article" date="2023" name="Nat. Commun.">
        <title>Origin of minicircular mitochondrial genomes in red algae.</title>
        <authorList>
            <person name="Lee Y."/>
            <person name="Cho C.H."/>
            <person name="Lee Y.M."/>
            <person name="Park S.I."/>
            <person name="Yang J.H."/>
            <person name="West J.A."/>
            <person name="Bhattacharya D."/>
            <person name="Yoon H.S."/>
        </authorList>
    </citation>
    <scope>NUCLEOTIDE SEQUENCE [LARGE SCALE GENOMIC DNA]</scope>
    <source>
        <strain evidence="7 8">CCMP1338</strain>
        <tissue evidence="7">Whole cell</tissue>
    </source>
</reference>
<gene>
    <name evidence="7" type="ORF">NDN08_000842</name>
</gene>
<sequence>MDGREDREGGKFSWNSISKWGNISVGAASFVAGIFAFIWQFLDFGAEFTPLTFLVYIYIAAFGAFLVMAELNRPKCFMVACDFVRGRVFRGIFVGILATLTLTAGFTGNLSSASNIILLVVGFTTLAFSFTTCIVGTYIAYDDEPIVLPTRGSSRAQKQSSTAGVGAMDGGAARTTSSQNFVSQI</sequence>
<proteinExistence type="predicted"/>
<comment type="subcellular location">
    <subcellularLocation>
        <location evidence="1">Membrane</location>
        <topology evidence="1">Multi-pass membrane protein</topology>
    </subcellularLocation>
</comment>
<evidence type="ECO:0000313" key="7">
    <source>
        <dbReference type="EMBL" id="KAJ8904321.1"/>
    </source>
</evidence>
<dbReference type="AlphaFoldDB" id="A0AAV8US65"/>
<keyword evidence="4 6" id="KW-0472">Membrane</keyword>
<evidence type="ECO:0000256" key="4">
    <source>
        <dbReference type="ARBA" id="ARBA00023136"/>
    </source>
</evidence>
<comment type="caution">
    <text evidence="7">The sequence shown here is derived from an EMBL/GenBank/DDBJ whole genome shotgun (WGS) entry which is preliminary data.</text>
</comment>
<evidence type="ECO:0000256" key="2">
    <source>
        <dbReference type="ARBA" id="ARBA00022692"/>
    </source>
</evidence>
<feature type="transmembrane region" description="Helical" evidence="6">
    <location>
        <begin position="20"/>
        <end position="42"/>
    </location>
</feature>
<dbReference type="Proteomes" id="UP001157974">
    <property type="component" value="Unassembled WGS sequence"/>
</dbReference>